<organism evidence="1 2">
    <name type="scientific">Metabacillus hrfriensis</name>
    <dbReference type="NCBI Taxonomy" id="3048891"/>
    <lineage>
        <taxon>Bacteria</taxon>
        <taxon>Bacillati</taxon>
        <taxon>Bacillota</taxon>
        <taxon>Bacilli</taxon>
        <taxon>Bacillales</taxon>
        <taxon>Bacillaceae</taxon>
        <taxon>Metabacillus</taxon>
    </lineage>
</organism>
<keyword evidence="2" id="KW-1185">Reference proteome</keyword>
<sequence length="159" mass="17760">MQNTELLRMQLNDLIAQARYDIYTMSNLRNPTANQQHLQRLWNTLSMISFHSNQMANQCMTNNRFLMSNQAPYPNPSISKSRQRTFTIEELAVNDGKNGKPAYVAVNGTVYDVTNNRAWAAATHFALTAGKEYSAEFASCHAGQEAILSTLPAVGRLSS</sequence>
<evidence type="ECO:0000313" key="1">
    <source>
        <dbReference type="EMBL" id="WHZ59123.1"/>
    </source>
</evidence>
<accession>A0ACD4RFN0</accession>
<proteinExistence type="predicted"/>
<gene>
    <name evidence="1" type="ORF">QLQ22_07265</name>
</gene>
<dbReference type="EMBL" id="CP126116">
    <property type="protein sequence ID" value="WHZ59123.1"/>
    <property type="molecule type" value="Genomic_DNA"/>
</dbReference>
<dbReference type="Proteomes" id="UP001226091">
    <property type="component" value="Chromosome"/>
</dbReference>
<protein>
    <submittedName>
        <fullName evidence="1">Cytochrome b5 domain-containing protein</fullName>
    </submittedName>
</protein>
<name>A0ACD4RFN0_9BACI</name>
<reference evidence="2" key="1">
    <citation type="journal article" date="2025" name="Aquaculture">
        <title>Assessment of the bioflocculant production and safety properties of Metabacillus hrfriensis sp. nov. based on phenotypic and whole-genome sequencing analysis.</title>
        <authorList>
            <person name="Zhang R."/>
            <person name="Zhao Z."/>
            <person name="Luo L."/>
            <person name="Wang S."/>
            <person name="Guo K."/>
            <person name="Xu W."/>
        </authorList>
    </citation>
    <scope>NUCLEOTIDE SEQUENCE [LARGE SCALE GENOMIC DNA]</scope>
    <source>
        <strain evidence="2">CT-WN-B3</strain>
    </source>
</reference>
<evidence type="ECO:0000313" key="2">
    <source>
        <dbReference type="Proteomes" id="UP001226091"/>
    </source>
</evidence>